<dbReference type="InterPro" id="IPR003789">
    <property type="entry name" value="Asn/Gln_tRNA_amidoTrase-B-like"/>
</dbReference>
<name>A0A9E7MR10_9CAUD</name>
<dbReference type="GO" id="GO:0016884">
    <property type="term" value="F:carbon-nitrogen ligase activity, with glutamine as amido-N-donor"/>
    <property type="evidence" value="ECO:0007669"/>
    <property type="project" value="InterPro"/>
</dbReference>
<evidence type="ECO:0000313" key="1">
    <source>
        <dbReference type="EMBL" id="USN14849.1"/>
    </source>
</evidence>
<protein>
    <submittedName>
        <fullName evidence="1">Aspartyl/glutamyl-tRNA(Asn/Gln) amidotransferase</fullName>
    </submittedName>
</protein>
<dbReference type="Proteomes" id="UP001057221">
    <property type="component" value="Segment"/>
</dbReference>
<dbReference type="SUPFAM" id="SSF89095">
    <property type="entry name" value="GatB/YqeY motif"/>
    <property type="match status" value="1"/>
</dbReference>
<evidence type="ECO:0000313" key="2">
    <source>
        <dbReference type="Proteomes" id="UP001057221"/>
    </source>
</evidence>
<dbReference type="Gene3D" id="1.10.10.410">
    <property type="match status" value="1"/>
</dbReference>
<organism evidence="1 2">
    <name type="scientific">Brevundimonas phage vB_BpoS-Domovoi</name>
    <dbReference type="NCBI Taxonomy" id="2948598"/>
    <lineage>
        <taxon>Viruses</taxon>
        <taxon>Duplodnaviria</taxon>
        <taxon>Heunggongvirae</taxon>
        <taxon>Uroviricota</taxon>
        <taxon>Caudoviricetes</taxon>
        <taxon>Jeanschmidtviridae</taxon>
        <taxon>Marchewkavirus</taxon>
        <taxon>Marchewkavirus domovoi</taxon>
    </lineage>
</organism>
<keyword evidence="2" id="KW-1185">Reference proteome</keyword>
<gene>
    <name evidence="1" type="ORF">DOMOVOI_03750</name>
</gene>
<dbReference type="InterPro" id="IPR019004">
    <property type="entry name" value="YqeY/Aim41"/>
</dbReference>
<accession>A0A9E7MR10</accession>
<sequence length="158" mass="16509">MSTLKDLQDLALQQRKAAAQGDGGEHAVFLAMILSDAAGLAKSQQRSMTDEDAETAIRSTVKAFDKTLAGDEAKGLKAVDPDSDYGRKMIAQRDVIAALVPAPLDGHLLAMAIRDAAQATESEISAKGMGKIMGWLNAQYPGRVDGAKVKAVLVSGAA</sequence>
<dbReference type="Pfam" id="PF09424">
    <property type="entry name" value="YqeY"/>
    <property type="match status" value="1"/>
</dbReference>
<dbReference type="EMBL" id="ON529855">
    <property type="protein sequence ID" value="USN14849.1"/>
    <property type="molecule type" value="Genomic_DNA"/>
</dbReference>
<reference evidence="1 2" key="1">
    <citation type="submission" date="2022-05" db="EMBL/GenBank/DDBJ databases">
        <authorList>
            <person name="Friedrich I."/>
            <person name="Poehlein A."/>
            <person name="Schneider D."/>
            <person name="Hertel R."/>
            <person name="Daniel R."/>
        </authorList>
    </citation>
    <scope>NUCLEOTIDE SEQUENCE [LARGE SCALE GENOMIC DNA]</scope>
</reference>
<dbReference type="InterPro" id="IPR023168">
    <property type="entry name" value="GatB_Yqey_C_2"/>
</dbReference>
<proteinExistence type="predicted"/>